<reference evidence="1" key="1">
    <citation type="submission" date="2022-04" db="EMBL/GenBank/DDBJ databases">
        <title>Carnegiea gigantea Genome sequencing and assembly v2.</title>
        <authorList>
            <person name="Copetti D."/>
            <person name="Sanderson M.J."/>
            <person name="Burquez A."/>
            <person name="Wojciechowski M.F."/>
        </authorList>
    </citation>
    <scope>NUCLEOTIDE SEQUENCE</scope>
    <source>
        <strain evidence="1">SGP5-SGP5p</strain>
        <tissue evidence="1">Aerial part</tissue>
    </source>
</reference>
<sequence length="158" mass="18287">MTLVRIINKVVNQLLALDIQKHLPNLSCWQLNGRGYVGKVIRKATLCLSKDEQFARNNQLIQEVPNLRTQFRIINMLKKIRGSQEMMSLMEKHKRLLIRVSKVDPMNVNFERERPLRRASIHGSVNLAIDGNVGNNEEKFTDLLITYNILLLLTILIN</sequence>
<proteinExistence type="predicted"/>
<accession>A0A9Q1GNI4</accession>
<keyword evidence="2" id="KW-1185">Reference proteome</keyword>
<dbReference type="Proteomes" id="UP001153076">
    <property type="component" value="Unassembled WGS sequence"/>
</dbReference>
<comment type="caution">
    <text evidence="1">The sequence shown here is derived from an EMBL/GenBank/DDBJ whole genome shotgun (WGS) entry which is preliminary data.</text>
</comment>
<name>A0A9Q1GNI4_9CARY</name>
<dbReference type="AlphaFoldDB" id="A0A9Q1GNI4"/>
<organism evidence="1 2">
    <name type="scientific">Carnegiea gigantea</name>
    <dbReference type="NCBI Taxonomy" id="171969"/>
    <lineage>
        <taxon>Eukaryota</taxon>
        <taxon>Viridiplantae</taxon>
        <taxon>Streptophyta</taxon>
        <taxon>Embryophyta</taxon>
        <taxon>Tracheophyta</taxon>
        <taxon>Spermatophyta</taxon>
        <taxon>Magnoliopsida</taxon>
        <taxon>eudicotyledons</taxon>
        <taxon>Gunneridae</taxon>
        <taxon>Pentapetalae</taxon>
        <taxon>Caryophyllales</taxon>
        <taxon>Cactineae</taxon>
        <taxon>Cactaceae</taxon>
        <taxon>Cactoideae</taxon>
        <taxon>Echinocereeae</taxon>
        <taxon>Carnegiea</taxon>
    </lineage>
</organism>
<gene>
    <name evidence="1" type="ORF">Cgig2_013490</name>
</gene>
<protein>
    <submittedName>
        <fullName evidence="1">Uncharacterized protein</fullName>
    </submittedName>
</protein>
<dbReference type="EMBL" id="JAKOGI010002021">
    <property type="protein sequence ID" value="KAJ8423238.1"/>
    <property type="molecule type" value="Genomic_DNA"/>
</dbReference>
<evidence type="ECO:0000313" key="2">
    <source>
        <dbReference type="Proteomes" id="UP001153076"/>
    </source>
</evidence>
<evidence type="ECO:0000313" key="1">
    <source>
        <dbReference type="EMBL" id="KAJ8423238.1"/>
    </source>
</evidence>